<keyword evidence="8 12" id="KW-0808">Transferase</keyword>
<dbReference type="Gene3D" id="3.40.50.10800">
    <property type="entry name" value="NadA-like"/>
    <property type="match status" value="3"/>
</dbReference>
<dbReference type="NCBIfam" id="NF006879">
    <property type="entry name" value="PRK09375.1-4"/>
    <property type="match status" value="1"/>
</dbReference>
<dbReference type="HAMAP" id="MF_00568">
    <property type="entry name" value="NadA_type2"/>
    <property type="match status" value="1"/>
</dbReference>
<keyword evidence="7" id="KW-0662">Pyridine nucleotide biosynthesis</keyword>
<dbReference type="NCBIfam" id="TIGR00550">
    <property type="entry name" value="nadA"/>
    <property type="match status" value="1"/>
</dbReference>
<evidence type="ECO:0000256" key="3">
    <source>
        <dbReference type="ARBA" id="ARBA00005065"/>
    </source>
</evidence>
<dbReference type="PANTHER" id="PTHR30573:SF0">
    <property type="entry name" value="QUINOLINATE SYNTHASE, CHLOROPLASTIC"/>
    <property type="match status" value="1"/>
</dbReference>
<keyword evidence="5" id="KW-0004">4Fe-4S</keyword>
<reference evidence="12" key="1">
    <citation type="submission" date="2019-03" db="EMBL/GenBank/DDBJ databases">
        <authorList>
            <person name="Hao L."/>
        </authorList>
    </citation>
    <scope>NUCLEOTIDE SEQUENCE</scope>
</reference>
<dbReference type="AlphaFoldDB" id="A0A485M027"/>
<dbReference type="FunFam" id="3.40.50.10800:FF:000001">
    <property type="entry name" value="Quinolinate synthase A"/>
    <property type="match status" value="1"/>
</dbReference>
<dbReference type="SUPFAM" id="SSF142754">
    <property type="entry name" value="NadA-like"/>
    <property type="match status" value="1"/>
</dbReference>
<dbReference type="GO" id="GO:0046872">
    <property type="term" value="F:metal ion binding"/>
    <property type="evidence" value="ECO:0007669"/>
    <property type="project" value="UniProtKB-KW"/>
</dbReference>
<evidence type="ECO:0000256" key="5">
    <source>
        <dbReference type="ARBA" id="ARBA00022485"/>
    </source>
</evidence>
<dbReference type="EMBL" id="CAADRN010000051">
    <property type="protein sequence ID" value="VFU11898.1"/>
    <property type="molecule type" value="Genomic_DNA"/>
</dbReference>
<comment type="pathway">
    <text evidence="3">Cofactor biosynthesis; NAD(+) biosynthesis; quinolinate from iminoaspartate: step 1/1.</text>
</comment>
<keyword evidence="6" id="KW-0963">Cytoplasm</keyword>
<keyword evidence="10" id="KW-0408">Iron</keyword>
<dbReference type="PANTHER" id="PTHR30573">
    <property type="entry name" value="QUINOLINATE SYNTHETASE A"/>
    <property type="match status" value="1"/>
</dbReference>
<evidence type="ECO:0000256" key="9">
    <source>
        <dbReference type="ARBA" id="ARBA00022723"/>
    </source>
</evidence>
<keyword evidence="9" id="KW-0479">Metal-binding</keyword>
<dbReference type="GO" id="GO:0034628">
    <property type="term" value="P:'de novo' NAD+ biosynthetic process from L-aspartate"/>
    <property type="evidence" value="ECO:0007669"/>
    <property type="project" value="TreeGrafter"/>
</dbReference>
<accession>A0A485M027</accession>
<evidence type="ECO:0000256" key="4">
    <source>
        <dbReference type="ARBA" id="ARBA00012669"/>
    </source>
</evidence>
<dbReference type="InterPro" id="IPR036094">
    <property type="entry name" value="NadA_sf"/>
</dbReference>
<keyword evidence="11" id="KW-0411">Iron-sulfur</keyword>
<dbReference type="NCBIfam" id="NF006878">
    <property type="entry name" value="PRK09375.1-2"/>
    <property type="match status" value="1"/>
</dbReference>
<protein>
    <recommendedName>
        <fullName evidence="4">quinolinate synthase</fullName>
        <ecNumber evidence="4">2.5.1.72</ecNumber>
    </recommendedName>
</protein>
<evidence type="ECO:0000256" key="8">
    <source>
        <dbReference type="ARBA" id="ARBA00022679"/>
    </source>
</evidence>
<dbReference type="GO" id="GO:0005737">
    <property type="term" value="C:cytoplasm"/>
    <property type="evidence" value="ECO:0007669"/>
    <property type="project" value="UniProtKB-SubCell"/>
</dbReference>
<sequence length="307" mass="33791">MSDQTRAQDLSGEIRRLKKERHAVILAHAYQPPEIQEIADYVGDSLGLSRQAACSDAEVIVFCGVHFMAESAFILSPEKTVLLPEINAGCPMADMITAPELRKKKQELPGATVVCYVNTSAEVKAESDIACTSANAVQVVASLPEDRPILFVPDQNLGNYVAAQTGRDIVCWEGFCGTHNRLTAEDILKAKSQHPGALVLVHPECRPEVVALADTVASTTGMIRFAAGSKAREFIIATERGILHQLRKQCPDKEFYLASEELLCPNMKLTTLEKVHRALVSLEPRVTVPEETRKRAERCLERMLEVT</sequence>
<comment type="subcellular location">
    <subcellularLocation>
        <location evidence="2">Cytoplasm</location>
    </subcellularLocation>
</comment>
<dbReference type="GO" id="GO:0051539">
    <property type="term" value="F:4 iron, 4 sulfur cluster binding"/>
    <property type="evidence" value="ECO:0007669"/>
    <property type="project" value="UniProtKB-KW"/>
</dbReference>
<name>A0A485M027_9ZZZZ</name>
<evidence type="ECO:0000256" key="7">
    <source>
        <dbReference type="ARBA" id="ARBA00022642"/>
    </source>
</evidence>
<comment type="cofactor">
    <cofactor evidence="1">
        <name>[4Fe-4S] cluster</name>
        <dbReference type="ChEBI" id="CHEBI:49883"/>
    </cofactor>
</comment>
<evidence type="ECO:0000256" key="10">
    <source>
        <dbReference type="ARBA" id="ARBA00023004"/>
    </source>
</evidence>
<evidence type="ECO:0000256" key="6">
    <source>
        <dbReference type="ARBA" id="ARBA00022490"/>
    </source>
</evidence>
<organism evidence="12">
    <name type="scientific">anaerobic digester metagenome</name>
    <dbReference type="NCBI Taxonomy" id="1263854"/>
    <lineage>
        <taxon>unclassified sequences</taxon>
        <taxon>metagenomes</taxon>
        <taxon>ecological metagenomes</taxon>
    </lineage>
</organism>
<evidence type="ECO:0000256" key="2">
    <source>
        <dbReference type="ARBA" id="ARBA00004496"/>
    </source>
</evidence>
<dbReference type="GO" id="GO:0008987">
    <property type="term" value="F:quinolinate synthetase A activity"/>
    <property type="evidence" value="ECO:0007669"/>
    <property type="project" value="InterPro"/>
</dbReference>
<evidence type="ECO:0000256" key="1">
    <source>
        <dbReference type="ARBA" id="ARBA00001966"/>
    </source>
</evidence>
<dbReference type="Pfam" id="PF02445">
    <property type="entry name" value="NadA"/>
    <property type="match status" value="1"/>
</dbReference>
<dbReference type="FunFam" id="3.40.50.10800:FF:000003">
    <property type="entry name" value="Quinolinate synthase A"/>
    <property type="match status" value="1"/>
</dbReference>
<dbReference type="InterPro" id="IPR003473">
    <property type="entry name" value="NadA"/>
</dbReference>
<evidence type="ECO:0000256" key="11">
    <source>
        <dbReference type="ARBA" id="ARBA00023014"/>
    </source>
</evidence>
<dbReference type="EC" id="2.5.1.72" evidence="4"/>
<evidence type="ECO:0000313" key="12">
    <source>
        <dbReference type="EMBL" id="VFU11898.1"/>
    </source>
</evidence>
<proteinExistence type="inferred from homology"/>
<gene>
    <name evidence="12" type="primary">nadA</name>
    <name evidence="12" type="ORF">SCFA_1440002</name>
</gene>
<dbReference type="InterPro" id="IPR023066">
    <property type="entry name" value="Quinolinate_synth_type2"/>
</dbReference>
<dbReference type="UniPathway" id="UPA00253">
    <property type="reaction ID" value="UER00327"/>
</dbReference>